<dbReference type="SUPFAM" id="SSF55154">
    <property type="entry name" value="CYTH-like phosphatases"/>
    <property type="match status" value="1"/>
</dbReference>
<evidence type="ECO:0000259" key="1">
    <source>
        <dbReference type="PROSITE" id="PS51707"/>
    </source>
</evidence>
<keyword evidence="3" id="KW-1185">Reference proteome</keyword>
<sequence length="280" mass="32560">MENEIELKLMLKEQAIPALLAWINQQNILTQSSETLGNCYYDTPTQFFAAQQMGFRVRQKNSEYEQTLKTKGEIVGGLHIRPEYNLPLSNEKPDFKGLVSHYSLNFEPKAVEQIQQNLIATFSTDFHRTKWLIKYQQSQIEIALDQGLIKNQYGEENICEMEFELKSGELKAILNLLTTLPNQDGVWFSSLSKAQRGYLVGRADKYQQEMERNLAQHQGFQLEQELADYIRTVDAKGEILENFYIFEPSLKNKDHTDLIDYLISNHYFQKTLKQIIALYA</sequence>
<organism evidence="2 3">
    <name type="scientific">Haemophilus paracuniculus</name>
    <dbReference type="NCBI Taxonomy" id="734"/>
    <lineage>
        <taxon>Bacteria</taxon>
        <taxon>Pseudomonadati</taxon>
        <taxon>Pseudomonadota</taxon>
        <taxon>Gammaproteobacteria</taxon>
        <taxon>Pasteurellales</taxon>
        <taxon>Pasteurellaceae</taxon>
        <taxon>Haemophilus</taxon>
    </lineage>
</organism>
<dbReference type="RefSeq" id="WP_078237247.1">
    <property type="nucleotide sequence ID" value="NZ_MUYA01000009.1"/>
</dbReference>
<dbReference type="InterPro" id="IPR023577">
    <property type="entry name" value="CYTH_domain"/>
</dbReference>
<dbReference type="InterPro" id="IPR039013">
    <property type="entry name" value="YgiF"/>
</dbReference>
<dbReference type="GO" id="GO:0050355">
    <property type="term" value="F:inorganic triphosphate phosphatase activity"/>
    <property type="evidence" value="ECO:0007669"/>
    <property type="project" value="InterPro"/>
</dbReference>
<dbReference type="PANTHER" id="PTHR39569">
    <property type="entry name" value="INORGANIC TRIPHOSPHATASE"/>
    <property type="match status" value="1"/>
</dbReference>
<name>A0A1T0ARD1_9PAST</name>
<gene>
    <name evidence="2" type="ORF">B0187_07505</name>
</gene>
<dbReference type="STRING" id="734.B0187_07505"/>
<accession>A0A1T0ARD1</accession>
<dbReference type="Pfam" id="PF01928">
    <property type="entry name" value="CYTH"/>
    <property type="match status" value="1"/>
</dbReference>
<feature type="domain" description="CYTH" evidence="1">
    <location>
        <begin position="2"/>
        <end position="204"/>
    </location>
</feature>
<dbReference type="GO" id="GO:0046872">
    <property type="term" value="F:metal ion binding"/>
    <property type="evidence" value="ECO:0007669"/>
    <property type="project" value="TreeGrafter"/>
</dbReference>
<dbReference type="PROSITE" id="PS51707">
    <property type="entry name" value="CYTH"/>
    <property type="match status" value="1"/>
</dbReference>
<evidence type="ECO:0000313" key="3">
    <source>
        <dbReference type="Proteomes" id="UP000190867"/>
    </source>
</evidence>
<dbReference type="PANTHER" id="PTHR39569:SF1">
    <property type="entry name" value="INORGANIC TRIPHOSPHATASE"/>
    <property type="match status" value="1"/>
</dbReference>
<dbReference type="SMART" id="SM01118">
    <property type="entry name" value="CYTH"/>
    <property type="match status" value="1"/>
</dbReference>
<evidence type="ECO:0000313" key="2">
    <source>
        <dbReference type="EMBL" id="OOR98719.1"/>
    </source>
</evidence>
<dbReference type="Proteomes" id="UP000190867">
    <property type="component" value="Unassembled WGS sequence"/>
</dbReference>
<comment type="caution">
    <text evidence="2">The sequence shown here is derived from an EMBL/GenBank/DDBJ whole genome shotgun (WGS) entry which is preliminary data.</text>
</comment>
<dbReference type="InterPro" id="IPR033469">
    <property type="entry name" value="CYTH-like_dom_sf"/>
</dbReference>
<dbReference type="AlphaFoldDB" id="A0A1T0ARD1"/>
<dbReference type="EMBL" id="MUYA01000009">
    <property type="protein sequence ID" value="OOR98719.1"/>
    <property type="molecule type" value="Genomic_DNA"/>
</dbReference>
<dbReference type="Gene3D" id="2.40.320.10">
    <property type="entry name" value="Hypothetical Protein Pfu-838710-001"/>
    <property type="match status" value="1"/>
</dbReference>
<reference evidence="2 3" key="1">
    <citation type="submission" date="2017-02" db="EMBL/GenBank/DDBJ databases">
        <title>Draft genome sequence of Haemophilus paracuniculus CCUG 43573 type strain.</title>
        <authorList>
            <person name="Engstrom-Jakobsson H."/>
            <person name="Salva-Serra F."/>
            <person name="Thorell K."/>
            <person name="Gonzales-Siles L."/>
            <person name="Karlsson R."/>
            <person name="Boulund F."/>
            <person name="Engstrand L."/>
            <person name="Kristiansson E."/>
            <person name="Moore E."/>
        </authorList>
    </citation>
    <scope>NUCLEOTIDE SEQUENCE [LARGE SCALE GENOMIC DNA]</scope>
    <source>
        <strain evidence="2 3">CCUG 43573</strain>
    </source>
</reference>
<dbReference type="OrthoDB" id="3034217at2"/>
<dbReference type="CDD" id="cd07756">
    <property type="entry name" value="CYTH-like_Pase_CHAD"/>
    <property type="match status" value="1"/>
</dbReference>
<proteinExistence type="predicted"/>
<protein>
    <submittedName>
        <fullName evidence="2">Adenylate cyclase</fullName>
    </submittedName>
</protein>